<dbReference type="Gene3D" id="3.40.50.1110">
    <property type="entry name" value="SGNH hydrolase"/>
    <property type="match status" value="1"/>
</dbReference>
<protein>
    <submittedName>
        <fullName evidence="2">Lipase</fullName>
    </submittedName>
</protein>
<feature type="domain" description="SGNH hydrolase-type esterase" evidence="1">
    <location>
        <begin position="62"/>
        <end position="213"/>
    </location>
</feature>
<dbReference type="EMBL" id="BFFO01000013">
    <property type="protein sequence ID" value="GBG97464.1"/>
    <property type="molecule type" value="Genomic_DNA"/>
</dbReference>
<dbReference type="AlphaFoldDB" id="A0A2R5HHH4"/>
<keyword evidence="3" id="KW-1185">Reference proteome</keyword>
<name>A0A2R5HHH4_9LACT</name>
<evidence type="ECO:0000313" key="2">
    <source>
        <dbReference type="EMBL" id="GBG97464.1"/>
    </source>
</evidence>
<dbReference type="InterPro" id="IPR051532">
    <property type="entry name" value="Ester_Hydrolysis_Enzymes"/>
</dbReference>
<dbReference type="SUPFAM" id="SSF52266">
    <property type="entry name" value="SGNH hydrolase"/>
    <property type="match status" value="1"/>
</dbReference>
<dbReference type="PANTHER" id="PTHR30383">
    <property type="entry name" value="THIOESTERASE 1/PROTEASE 1/LYSOPHOSPHOLIPASE L1"/>
    <property type="match status" value="1"/>
</dbReference>
<dbReference type="CDD" id="cd01841">
    <property type="entry name" value="NnaC_like"/>
    <property type="match status" value="1"/>
</dbReference>
<organism evidence="2 3">
    <name type="scientific">Lactococcus termiticola</name>
    <dbReference type="NCBI Taxonomy" id="2169526"/>
    <lineage>
        <taxon>Bacteria</taxon>
        <taxon>Bacillati</taxon>
        <taxon>Bacillota</taxon>
        <taxon>Bacilli</taxon>
        <taxon>Lactobacillales</taxon>
        <taxon>Streptococcaceae</taxon>
        <taxon>Lactococcus</taxon>
    </lineage>
</organism>
<dbReference type="GO" id="GO:0004622">
    <property type="term" value="F:phosphatidylcholine lysophospholipase activity"/>
    <property type="evidence" value="ECO:0007669"/>
    <property type="project" value="TreeGrafter"/>
</dbReference>
<evidence type="ECO:0000259" key="1">
    <source>
        <dbReference type="Pfam" id="PF13472"/>
    </source>
</evidence>
<gene>
    <name evidence="2" type="ORF">NtB2_01610</name>
</gene>
<dbReference type="PANTHER" id="PTHR30383:SF5">
    <property type="entry name" value="SGNH HYDROLASE-TYPE ESTERASE DOMAIN-CONTAINING PROTEIN"/>
    <property type="match status" value="1"/>
</dbReference>
<sequence length="224" mass="25361">MSEETKSLTLNPELEKFQNNLLAEYDLANQTAQKGQSVFVGSSLMEIFPIEKWEEEGSVKFDNYIYNRAVRATTTSFLLAHMDTQIFNLAPTKIFINIGTNDIGFGVPETEFLANYDKIMSDIAVKLPTCQVYVMRYYPINTVDFGNDDDEKSLFKTRSNSKFQSASDKIKNLAKKHNFNFINVNAGLSDEKGNLKKELTFDGAHMNPDGYKIVLSNLTGYLNN</sequence>
<reference evidence="2 3" key="1">
    <citation type="journal article" date="2018" name="Genome Announc.">
        <title>Draft Genome Sequence of Lactococcus sp. Strain NtB2 (JCM 32569), Isolated from the Gut of the Higher Termite Nasutitermes takasagoensis.</title>
        <authorList>
            <person name="Noda S."/>
            <person name="Aihara C."/>
            <person name="Yuki M."/>
            <person name="Ohkuma M."/>
        </authorList>
    </citation>
    <scope>NUCLEOTIDE SEQUENCE [LARGE SCALE GENOMIC DNA]</scope>
    <source>
        <strain evidence="2 3">NtB2</strain>
    </source>
</reference>
<dbReference type="OrthoDB" id="2513075at2"/>
<evidence type="ECO:0000313" key="3">
    <source>
        <dbReference type="Proteomes" id="UP000245021"/>
    </source>
</evidence>
<dbReference type="Pfam" id="PF13472">
    <property type="entry name" value="Lipase_GDSL_2"/>
    <property type="match status" value="1"/>
</dbReference>
<proteinExistence type="predicted"/>
<dbReference type="Proteomes" id="UP000245021">
    <property type="component" value="Unassembled WGS sequence"/>
</dbReference>
<dbReference type="InterPro" id="IPR036514">
    <property type="entry name" value="SGNH_hydro_sf"/>
</dbReference>
<accession>A0A2R5HHH4</accession>
<dbReference type="InterPro" id="IPR013830">
    <property type="entry name" value="SGNH_hydro"/>
</dbReference>
<comment type="caution">
    <text evidence="2">The sequence shown here is derived from an EMBL/GenBank/DDBJ whole genome shotgun (WGS) entry which is preliminary data.</text>
</comment>
<dbReference type="RefSeq" id="WP_109246418.1">
    <property type="nucleotide sequence ID" value="NZ_BFFO01000013.1"/>
</dbReference>